<accession>A0A934HRX0</accession>
<feature type="transmembrane region" description="Helical" evidence="1">
    <location>
        <begin position="135"/>
        <end position="167"/>
    </location>
</feature>
<keyword evidence="1" id="KW-1133">Transmembrane helix</keyword>
<keyword evidence="1" id="KW-0812">Transmembrane</keyword>
<keyword evidence="1" id="KW-0472">Membrane</keyword>
<keyword evidence="3" id="KW-1185">Reference proteome</keyword>
<dbReference type="InterPro" id="IPR018692">
    <property type="entry name" value="DUF2189"/>
</dbReference>
<feature type="transmembrane region" description="Helical" evidence="1">
    <location>
        <begin position="239"/>
        <end position="271"/>
    </location>
</feature>
<evidence type="ECO:0000313" key="2">
    <source>
        <dbReference type="EMBL" id="MBI6629751.1"/>
    </source>
</evidence>
<proteinExistence type="predicted"/>
<sequence length="284" mass="29982">MAKTIGNPFSWAAQHLGASGTHLAESSAVLGGTTHSQPQIRDLHLSDLRGALRAGIDDFMASRTDAMLAVVIYPLAGLLLIIVGFQLNAVHLLFPLLAGFALLGPVAAVGLYQISRQREAGQDANWADAFGVVKAPGFGAILVLGIGLGALFLIWIVTAHLIHMWTIGPDPAASFSQFLRDVFQTSAGWTMIVVGVGVGFVFALVALAVSVVSFPLLLDRQVGVPTAVVTSVRVMRRNPGVILCWGLIVATLLVLGAIPILAGLILIIPILGHATWHLYRRAVV</sequence>
<protein>
    <submittedName>
        <fullName evidence="2">DUF2189 domain-containing protein</fullName>
    </submittedName>
</protein>
<dbReference type="AlphaFoldDB" id="A0A934HRX0"/>
<feature type="transmembrane region" description="Helical" evidence="1">
    <location>
        <begin position="187"/>
        <end position="218"/>
    </location>
</feature>
<dbReference type="RefSeq" id="WP_198685780.1">
    <property type="nucleotide sequence ID" value="NZ_JAEIJD010000005.1"/>
</dbReference>
<comment type="caution">
    <text evidence="2">The sequence shown here is derived from an EMBL/GenBank/DDBJ whole genome shotgun (WGS) entry which is preliminary data.</text>
</comment>
<name>A0A934HRX0_9RHOB</name>
<reference evidence="2" key="1">
    <citation type="submission" date="2020-12" db="EMBL/GenBank/DDBJ databases">
        <title>Pontibaca salina gen. nov., sp. nov., isolated from marine sediment.</title>
        <authorList>
            <person name="Bo J."/>
            <person name="Wang S."/>
            <person name="Song X."/>
            <person name="Du Z."/>
        </authorList>
    </citation>
    <scope>NUCLEOTIDE SEQUENCE</scope>
    <source>
        <strain evidence="2">S1109L</strain>
    </source>
</reference>
<evidence type="ECO:0000313" key="3">
    <source>
        <dbReference type="Proteomes" id="UP000613255"/>
    </source>
</evidence>
<feature type="transmembrane region" description="Helical" evidence="1">
    <location>
        <begin position="93"/>
        <end position="114"/>
    </location>
</feature>
<organism evidence="2 3">
    <name type="scientific">Pontibaca salina</name>
    <dbReference type="NCBI Taxonomy" id="2795731"/>
    <lineage>
        <taxon>Bacteria</taxon>
        <taxon>Pseudomonadati</taxon>
        <taxon>Pseudomonadota</taxon>
        <taxon>Alphaproteobacteria</taxon>
        <taxon>Rhodobacterales</taxon>
        <taxon>Roseobacteraceae</taxon>
        <taxon>Pontibaca</taxon>
    </lineage>
</organism>
<evidence type="ECO:0000256" key="1">
    <source>
        <dbReference type="SAM" id="Phobius"/>
    </source>
</evidence>
<dbReference type="Pfam" id="PF09955">
    <property type="entry name" value="DUF2189"/>
    <property type="match status" value="1"/>
</dbReference>
<feature type="transmembrane region" description="Helical" evidence="1">
    <location>
        <begin position="66"/>
        <end position="87"/>
    </location>
</feature>
<dbReference type="Proteomes" id="UP000613255">
    <property type="component" value="Unassembled WGS sequence"/>
</dbReference>
<dbReference type="EMBL" id="JAEIJD010000005">
    <property type="protein sequence ID" value="MBI6629751.1"/>
    <property type="molecule type" value="Genomic_DNA"/>
</dbReference>
<gene>
    <name evidence="2" type="ORF">JAO82_07625</name>
</gene>